<name>A0AAE1GRK2_9NEOP</name>
<reference evidence="1" key="2">
    <citation type="journal article" date="2023" name="BMC Genomics">
        <title>Pest status, molecular evolution, and epigenetic factors derived from the genome assembly of Frankliniella fusca, a thysanopteran phytovirus vector.</title>
        <authorList>
            <person name="Catto M.A."/>
            <person name="Labadie P.E."/>
            <person name="Jacobson A.L."/>
            <person name="Kennedy G.G."/>
            <person name="Srinivasan R."/>
            <person name="Hunt B.G."/>
        </authorList>
    </citation>
    <scope>NUCLEOTIDE SEQUENCE</scope>
    <source>
        <strain evidence="1">PL_HMW_Pooled</strain>
    </source>
</reference>
<dbReference type="Proteomes" id="UP001219518">
    <property type="component" value="Unassembled WGS sequence"/>
</dbReference>
<dbReference type="EMBL" id="JAHWGI010000014">
    <property type="protein sequence ID" value="KAK3907628.1"/>
    <property type="molecule type" value="Genomic_DNA"/>
</dbReference>
<accession>A0AAE1GRK2</accession>
<organism evidence="1 2">
    <name type="scientific">Frankliniella fusca</name>
    <dbReference type="NCBI Taxonomy" id="407009"/>
    <lineage>
        <taxon>Eukaryota</taxon>
        <taxon>Metazoa</taxon>
        <taxon>Ecdysozoa</taxon>
        <taxon>Arthropoda</taxon>
        <taxon>Hexapoda</taxon>
        <taxon>Insecta</taxon>
        <taxon>Pterygota</taxon>
        <taxon>Neoptera</taxon>
        <taxon>Paraneoptera</taxon>
        <taxon>Thysanoptera</taxon>
        <taxon>Terebrantia</taxon>
        <taxon>Thripoidea</taxon>
        <taxon>Thripidae</taxon>
        <taxon>Frankliniella</taxon>
    </lineage>
</organism>
<gene>
    <name evidence="1" type="ORF">KUF71_018264</name>
</gene>
<proteinExistence type="predicted"/>
<sequence>MYTSNNVYIPCMHYSCVHADVCIYKFIHTYVYFVKNTHFALSLHTMYTLETWHVYFK</sequence>
<evidence type="ECO:0000313" key="1">
    <source>
        <dbReference type="EMBL" id="KAK3907628.1"/>
    </source>
</evidence>
<evidence type="ECO:0000313" key="2">
    <source>
        <dbReference type="Proteomes" id="UP001219518"/>
    </source>
</evidence>
<protein>
    <submittedName>
        <fullName evidence="1">Cytochrome bc1 complex cytochrome b subunit</fullName>
    </submittedName>
</protein>
<comment type="caution">
    <text evidence="1">The sequence shown here is derived from an EMBL/GenBank/DDBJ whole genome shotgun (WGS) entry which is preliminary data.</text>
</comment>
<keyword evidence="2" id="KW-1185">Reference proteome</keyword>
<dbReference type="AlphaFoldDB" id="A0AAE1GRK2"/>
<reference evidence="1" key="1">
    <citation type="submission" date="2021-07" db="EMBL/GenBank/DDBJ databases">
        <authorList>
            <person name="Catto M.A."/>
            <person name="Jacobson A."/>
            <person name="Kennedy G."/>
            <person name="Labadie P."/>
            <person name="Hunt B.G."/>
            <person name="Srinivasan R."/>
        </authorList>
    </citation>
    <scope>NUCLEOTIDE SEQUENCE</scope>
    <source>
        <strain evidence="1">PL_HMW_Pooled</strain>
        <tissue evidence="1">Head</tissue>
    </source>
</reference>